<sequence length="455" mass="52152">MTEICWEVWSGTIILLVFILKTCGWINRHEDSNNGNEEGDGCGDVFESSLKSNPGGYQLICKPSTLANWLLRDIKHLSQMESSYYWMMTWPHLQTIIQHVLPADRTLELARDFLQMTDGGIVALDWVVGPRPAAKPRRGTNAISNPPLLLVIPNTFGRLTRNIQQLCLLALEKGYYPIIFNRRGQNNCPLTTLKFQPFGETADLKEAVSYVRYRHPSSMLFAVSEGLGSGLLLSYLGECGSSSYLTAACSISPVFRFQEWFDNGLPWLYEWIVLLYQKVILSRYSTAIAEVLPAEKIFASSSLRELHKTLFCQSKSETTSWDYYWECNDPLSDVDEVAIPILCICSKDDPIRGRPESTLPIELFRTNPYFFLLLTKYGGHCGFLNGAPVAWSHEVTLEYFRSVTEFFRTEEKTRGLTRNRGTNMLNRRRRPTLQKRETSYTGLEEIFSWKRSYTR</sequence>
<comment type="similarity">
    <text evidence="2">Belongs to the AB hydrolase superfamily. AB hydrolase 4 family.</text>
</comment>
<reference evidence="10" key="1">
    <citation type="submission" date="2022-03" db="EMBL/GenBank/DDBJ databases">
        <authorList>
            <person name="Alioto T."/>
            <person name="Alioto T."/>
            <person name="Gomez Garrido J."/>
        </authorList>
    </citation>
    <scope>NUCLEOTIDE SEQUENCE</scope>
</reference>
<keyword evidence="3" id="KW-0964">Secreted</keyword>
<comment type="subunit">
    <text evidence="7">Interacts with PDE3B; this interaction regulates PDE3B's stability and expression and, thereby, impacts the antilipolytic action of insulin.</text>
</comment>
<dbReference type="InterPro" id="IPR050960">
    <property type="entry name" value="AB_hydrolase_4_sf"/>
</dbReference>
<comment type="function">
    <text evidence="6">May regulate adipocyte lipolysis and liver lipid accumulation.</text>
</comment>
<dbReference type="FunFam" id="3.40.50.1820:FF:000103">
    <property type="entry name" value="Abhydrolase domain-containing 15"/>
    <property type="match status" value="1"/>
</dbReference>
<proteinExistence type="inferred from homology"/>
<evidence type="ECO:0000256" key="8">
    <source>
        <dbReference type="ARBA" id="ARBA00072863"/>
    </source>
</evidence>
<keyword evidence="5" id="KW-0732">Signal</keyword>
<evidence type="ECO:0000256" key="2">
    <source>
        <dbReference type="ARBA" id="ARBA00010884"/>
    </source>
</evidence>
<dbReference type="SUPFAM" id="SSF53474">
    <property type="entry name" value="alpha/beta-Hydrolases"/>
    <property type="match status" value="1"/>
</dbReference>
<dbReference type="GO" id="GO:0005576">
    <property type="term" value="C:extracellular region"/>
    <property type="evidence" value="ECO:0007669"/>
    <property type="project" value="UniProtKB-SubCell"/>
</dbReference>
<comment type="subcellular location">
    <subcellularLocation>
        <location evidence="1">Secreted</location>
    </subcellularLocation>
</comment>
<evidence type="ECO:0000313" key="11">
    <source>
        <dbReference type="Proteomes" id="UP001295444"/>
    </source>
</evidence>
<evidence type="ECO:0000256" key="4">
    <source>
        <dbReference type="ARBA" id="ARBA00022553"/>
    </source>
</evidence>
<evidence type="ECO:0000256" key="5">
    <source>
        <dbReference type="ARBA" id="ARBA00022729"/>
    </source>
</evidence>
<evidence type="ECO:0000256" key="1">
    <source>
        <dbReference type="ARBA" id="ARBA00004613"/>
    </source>
</evidence>
<organism evidence="10 11">
    <name type="scientific">Pelobates cultripes</name>
    <name type="common">Western spadefoot toad</name>
    <dbReference type="NCBI Taxonomy" id="61616"/>
    <lineage>
        <taxon>Eukaryota</taxon>
        <taxon>Metazoa</taxon>
        <taxon>Chordata</taxon>
        <taxon>Craniata</taxon>
        <taxon>Vertebrata</taxon>
        <taxon>Euteleostomi</taxon>
        <taxon>Amphibia</taxon>
        <taxon>Batrachia</taxon>
        <taxon>Anura</taxon>
        <taxon>Pelobatoidea</taxon>
        <taxon>Pelobatidae</taxon>
        <taxon>Pelobates</taxon>
    </lineage>
</organism>
<dbReference type="InterPro" id="IPR029058">
    <property type="entry name" value="AB_hydrolase_fold"/>
</dbReference>
<keyword evidence="11" id="KW-1185">Reference proteome</keyword>
<evidence type="ECO:0000313" key="10">
    <source>
        <dbReference type="EMBL" id="CAH2220079.1"/>
    </source>
</evidence>
<name>A0AAD1QZA7_PELCU</name>
<dbReference type="PANTHER" id="PTHR10794">
    <property type="entry name" value="ABHYDROLASE DOMAIN-CONTAINING PROTEIN"/>
    <property type="match status" value="1"/>
</dbReference>
<evidence type="ECO:0000256" key="9">
    <source>
        <dbReference type="ARBA" id="ARBA00082877"/>
    </source>
</evidence>
<accession>A0AAD1QZA7</accession>
<dbReference type="GO" id="GO:0047372">
    <property type="term" value="F:monoacylglycerol lipase activity"/>
    <property type="evidence" value="ECO:0007669"/>
    <property type="project" value="TreeGrafter"/>
</dbReference>
<keyword evidence="4" id="KW-0597">Phosphoprotein</keyword>
<evidence type="ECO:0000256" key="6">
    <source>
        <dbReference type="ARBA" id="ARBA00053358"/>
    </source>
</evidence>
<dbReference type="PANTHER" id="PTHR10794:SF39">
    <property type="entry name" value="PROTEIN ABHD15"/>
    <property type="match status" value="1"/>
</dbReference>
<gene>
    <name evidence="10" type="ORF">PECUL_23A047226</name>
</gene>
<evidence type="ECO:0000256" key="7">
    <source>
        <dbReference type="ARBA" id="ARBA00066099"/>
    </source>
</evidence>
<dbReference type="Gene3D" id="3.40.50.1820">
    <property type="entry name" value="alpha/beta hydrolase"/>
    <property type="match status" value="1"/>
</dbReference>
<evidence type="ECO:0000256" key="3">
    <source>
        <dbReference type="ARBA" id="ARBA00022525"/>
    </source>
</evidence>
<dbReference type="EMBL" id="OW240912">
    <property type="protein sequence ID" value="CAH2220079.1"/>
    <property type="molecule type" value="Genomic_DNA"/>
</dbReference>
<protein>
    <recommendedName>
        <fullName evidence="8">Protein ABHD15</fullName>
    </recommendedName>
    <alternativeName>
        <fullName evidence="9">Alpha/beta hydrolase domain-containing protein 15</fullName>
    </alternativeName>
</protein>
<dbReference type="GO" id="GO:0034338">
    <property type="term" value="F:short-chain carboxylesterase activity"/>
    <property type="evidence" value="ECO:0007669"/>
    <property type="project" value="TreeGrafter"/>
</dbReference>
<dbReference type="Proteomes" id="UP001295444">
    <property type="component" value="Chromosome 01"/>
</dbReference>
<dbReference type="AlphaFoldDB" id="A0AAD1QZA7"/>